<dbReference type="Pfam" id="PF11258">
    <property type="entry name" value="DUF3048"/>
    <property type="match status" value="1"/>
</dbReference>
<organism evidence="4 5">
    <name type="scientific">Candidatus Rhodoluna planktonica</name>
    <dbReference type="NCBI Taxonomy" id="535712"/>
    <lineage>
        <taxon>Bacteria</taxon>
        <taxon>Bacillati</taxon>
        <taxon>Actinomycetota</taxon>
        <taxon>Actinomycetes</taxon>
        <taxon>Micrococcales</taxon>
        <taxon>Microbacteriaceae</taxon>
        <taxon>Luna cluster</taxon>
        <taxon>Luna-1 subcluster</taxon>
        <taxon>Rhodoluna</taxon>
    </lineage>
</organism>
<evidence type="ECO:0000313" key="5">
    <source>
        <dbReference type="Proteomes" id="UP000243784"/>
    </source>
</evidence>
<dbReference type="Pfam" id="PF17479">
    <property type="entry name" value="DUF3048_C"/>
    <property type="match status" value="1"/>
</dbReference>
<accession>A0A1D9E0F7</accession>
<reference evidence="4 5" key="1">
    <citation type="journal article" date="2016" name="Biochim. Biophys. Acta">
        <title>Photochemical characterization of actinorhodopsin and its functional existence in the natural host.</title>
        <authorList>
            <person name="Nakamura S."/>
            <person name="Kikukawa T."/>
            <person name="Tamogami J."/>
            <person name="Kamiya M."/>
            <person name="Aizawa T."/>
            <person name="Hahn M.W."/>
            <person name="Ihara K."/>
            <person name="Kamo N."/>
            <person name="Demura M."/>
        </authorList>
    </citation>
    <scope>NUCLEOTIDE SEQUENCE [LARGE SCALE GENOMIC DNA]</scope>
    <source>
        <strain evidence="4 5">MWH-Dar1</strain>
    </source>
</reference>
<dbReference type="PROSITE" id="PS51257">
    <property type="entry name" value="PROKAR_LIPOPROTEIN"/>
    <property type="match status" value="1"/>
</dbReference>
<dbReference type="InterPro" id="IPR023158">
    <property type="entry name" value="YerB-like_sf"/>
</dbReference>
<dbReference type="Gene3D" id="3.50.90.10">
    <property type="entry name" value="YerB-like"/>
    <property type="match status" value="1"/>
</dbReference>
<dbReference type="Proteomes" id="UP000243784">
    <property type="component" value="Chromosome"/>
</dbReference>
<dbReference type="OrthoDB" id="9779102at2"/>
<protein>
    <recommendedName>
        <fullName evidence="6">DUF3048 domain-containing protein</fullName>
    </recommendedName>
</protein>
<evidence type="ECO:0000259" key="3">
    <source>
        <dbReference type="Pfam" id="PF17479"/>
    </source>
</evidence>
<keyword evidence="1" id="KW-0732">Signal</keyword>
<feature type="domain" description="DUF3048" evidence="3">
    <location>
        <begin position="235"/>
        <end position="337"/>
    </location>
</feature>
<feature type="chain" id="PRO_5009111823" description="DUF3048 domain-containing protein" evidence="1">
    <location>
        <begin position="27"/>
        <end position="352"/>
    </location>
</feature>
<feature type="signal peptide" evidence="1">
    <location>
        <begin position="1"/>
        <end position="26"/>
    </location>
</feature>
<dbReference type="SUPFAM" id="SSF159774">
    <property type="entry name" value="YerB-like"/>
    <property type="match status" value="1"/>
</dbReference>
<proteinExistence type="predicted"/>
<evidence type="ECO:0008006" key="6">
    <source>
        <dbReference type="Google" id="ProtNLM"/>
    </source>
</evidence>
<dbReference type="AlphaFoldDB" id="A0A1D9E0F7"/>
<dbReference type="STRING" id="535712.A4Z71_06280"/>
<dbReference type="EMBL" id="CP015208">
    <property type="protein sequence ID" value="AOY56548.1"/>
    <property type="molecule type" value="Genomic_DNA"/>
</dbReference>
<dbReference type="RefSeq" id="WP_070955047.1">
    <property type="nucleotide sequence ID" value="NZ_CP015208.1"/>
</dbReference>
<gene>
    <name evidence="4" type="ORF">A4Z71_06280</name>
</gene>
<name>A0A1D9E0F7_9MICO</name>
<dbReference type="InterPro" id="IPR035328">
    <property type="entry name" value="DUF3048_C"/>
</dbReference>
<feature type="domain" description="DUF3048" evidence="2">
    <location>
        <begin position="61"/>
        <end position="196"/>
    </location>
</feature>
<evidence type="ECO:0000259" key="2">
    <source>
        <dbReference type="Pfam" id="PF11258"/>
    </source>
</evidence>
<dbReference type="InterPro" id="IPR021416">
    <property type="entry name" value="DUF3048_N"/>
</dbReference>
<evidence type="ECO:0000256" key="1">
    <source>
        <dbReference type="SAM" id="SignalP"/>
    </source>
</evidence>
<evidence type="ECO:0000313" key="4">
    <source>
        <dbReference type="EMBL" id="AOY56548.1"/>
    </source>
</evidence>
<sequence>MRLGKTFAAWPATIVSIALFTGCASAPVGEPSPSASPSESPTPTYVTAPLTGRQYDSTTREALVLSRPSVACKIDNGSDAARPQLGLNSTDIVFDEMVEGGLTRLVAVWHSNRPSAVGPVRSIRPMDPDILTPFGGIVCYSGGQYVFVKMMEKTPLYNASETSQQGLGTFSRSKDRVAPHNVIANAQLLSAQHAKLGPPPAQFSYSADSATSSAAISGVAVTGFDVKFPQAIAGWTADSAGVWLRMQDGKKHMDAADKSQLKATNVVVMQVKIDRSYLDRRYGNIPKTVMVDSGSAWVFSAGKVLEGTWTKSAANAPIALADKAGAPILLAPGNTWVELMPKAPEGSLTINE</sequence>
<dbReference type="KEGG" id="rpla:A4Z71_06280"/>
<keyword evidence="5" id="KW-1185">Reference proteome</keyword>